<dbReference type="CDD" id="cd00757">
    <property type="entry name" value="ThiF_MoeB_HesA_family"/>
    <property type="match status" value="1"/>
</dbReference>
<organism evidence="3 4">
    <name type="scientific">Sphingobacterium olei</name>
    <dbReference type="NCBI Taxonomy" id="2571155"/>
    <lineage>
        <taxon>Bacteria</taxon>
        <taxon>Pseudomonadati</taxon>
        <taxon>Bacteroidota</taxon>
        <taxon>Sphingobacteriia</taxon>
        <taxon>Sphingobacteriales</taxon>
        <taxon>Sphingobacteriaceae</taxon>
        <taxon>Sphingobacterium</taxon>
    </lineage>
</organism>
<dbReference type="EMBL" id="SUME01000013">
    <property type="protein sequence ID" value="TJZ50630.1"/>
    <property type="molecule type" value="Genomic_DNA"/>
</dbReference>
<sequence length="347" mass="38423">MKPFGKIGKGVMLRSNNNRFARQIALPEFGLVGQEKLEAAHVVVVGAGGLGNVVIPFLAAGGVGKITVIDDDCVSVSNLARQTSFGYHDVGLFKSEILADKLNAQYQQQIVFPQKTRLTANNFKEIIPEADLLIDGSDNFDTRYLLADIGRDLRTPLISGALGTYEAQICVFSPSQHIGYRDIFPEPSDQQPCAITGVWSPLVGVVGSLMVSEAFKLIAGIGDSLAGKMMLIDSFTNQVQVINIQSDNTLSQSKISTGKIDFHTLMEWKEQEELLLVDVQEQHEHEENNLADLNISVYDLPHCWETHLGHESKKIVFICVNGIRSKIAYEWIKDKISHCYYVNLSDR</sequence>
<evidence type="ECO:0000256" key="1">
    <source>
        <dbReference type="SAM" id="Coils"/>
    </source>
</evidence>
<evidence type="ECO:0000313" key="4">
    <source>
        <dbReference type="Proteomes" id="UP000306808"/>
    </source>
</evidence>
<dbReference type="PANTHER" id="PTHR10953">
    <property type="entry name" value="UBIQUITIN-ACTIVATING ENZYME E1"/>
    <property type="match status" value="1"/>
</dbReference>
<evidence type="ECO:0000259" key="2">
    <source>
        <dbReference type="Pfam" id="PF00899"/>
    </source>
</evidence>
<dbReference type="GO" id="GO:0008641">
    <property type="term" value="F:ubiquitin-like modifier activating enzyme activity"/>
    <property type="evidence" value="ECO:0007669"/>
    <property type="project" value="InterPro"/>
</dbReference>
<dbReference type="AlphaFoldDB" id="A0A4U0N9X0"/>
<dbReference type="InterPro" id="IPR045886">
    <property type="entry name" value="ThiF/MoeB/HesA"/>
</dbReference>
<dbReference type="GO" id="GO:0016779">
    <property type="term" value="F:nucleotidyltransferase activity"/>
    <property type="evidence" value="ECO:0007669"/>
    <property type="project" value="TreeGrafter"/>
</dbReference>
<dbReference type="Gene3D" id="3.40.250.10">
    <property type="entry name" value="Rhodanese-like domain"/>
    <property type="match status" value="1"/>
</dbReference>
<dbReference type="GO" id="GO:0004792">
    <property type="term" value="F:thiosulfate-cyanide sulfurtransferase activity"/>
    <property type="evidence" value="ECO:0007669"/>
    <property type="project" value="TreeGrafter"/>
</dbReference>
<dbReference type="Proteomes" id="UP000306808">
    <property type="component" value="Unassembled WGS sequence"/>
</dbReference>
<feature type="coiled-coil region" evidence="1">
    <location>
        <begin position="269"/>
        <end position="296"/>
    </location>
</feature>
<dbReference type="OrthoDB" id="9804286at2"/>
<dbReference type="InterPro" id="IPR036873">
    <property type="entry name" value="Rhodanese-like_dom_sf"/>
</dbReference>
<dbReference type="GO" id="GO:0005829">
    <property type="term" value="C:cytosol"/>
    <property type="evidence" value="ECO:0007669"/>
    <property type="project" value="TreeGrafter"/>
</dbReference>
<dbReference type="SUPFAM" id="SSF69572">
    <property type="entry name" value="Activating enzymes of the ubiquitin-like proteins"/>
    <property type="match status" value="1"/>
</dbReference>
<dbReference type="InterPro" id="IPR000594">
    <property type="entry name" value="ThiF_NAD_FAD-bd"/>
</dbReference>
<proteinExistence type="predicted"/>
<dbReference type="RefSeq" id="WP_136903466.1">
    <property type="nucleotide sequence ID" value="NZ_SUME01000013.1"/>
</dbReference>
<feature type="domain" description="THIF-type NAD/FAD binding fold" evidence="2">
    <location>
        <begin position="20"/>
        <end position="249"/>
    </location>
</feature>
<name>A0A4U0N9X0_9SPHI</name>
<reference evidence="3 4" key="1">
    <citation type="submission" date="2019-04" db="EMBL/GenBank/DDBJ databases">
        <title>Sphingobacterium olei sp. nov., isolated from oil-contaminated soil.</title>
        <authorList>
            <person name="Liu B."/>
        </authorList>
    </citation>
    <scope>NUCLEOTIDE SEQUENCE [LARGE SCALE GENOMIC DNA]</scope>
    <source>
        <strain evidence="3 4">HAL-9</strain>
    </source>
</reference>
<evidence type="ECO:0000313" key="3">
    <source>
        <dbReference type="EMBL" id="TJZ50630.1"/>
    </source>
</evidence>
<dbReference type="CDD" id="cd00158">
    <property type="entry name" value="RHOD"/>
    <property type="match status" value="1"/>
</dbReference>
<accession>A0A4U0N9X0</accession>
<keyword evidence="4" id="KW-1185">Reference proteome</keyword>
<dbReference type="Pfam" id="PF00899">
    <property type="entry name" value="ThiF"/>
    <property type="match status" value="1"/>
</dbReference>
<dbReference type="PANTHER" id="PTHR10953:SF102">
    <property type="entry name" value="ADENYLYLTRANSFERASE AND SULFURTRANSFERASE MOCS3"/>
    <property type="match status" value="1"/>
</dbReference>
<comment type="caution">
    <text evidence="3">The sequence shown here is derived from an EMBL/GenBank/DDBJ whole genome shotgun (WGS) entry which is preliminary data.</text>
</comment>
<dbReference type="Gene3D" id="3.40.50.720">
    <property type="entry name" value="NAD(P)-binding Rossmann-like Domain"/>
    <property type="match status" value="1"/>
</dbReference>
<dbReference type="InterPro" id="IPR035985">
    <property type="entry name" value="Ubiquitin-activating_enz"/>
</dbReference>
<protein>
    <recommendedName>
        <fullName evidence="2">THIF-type NAD/FAD binding fold domain-containing protein</fullName>
    </recommendedName>
</protein>
<keyword evidence="1" id="KW-0175">Coiled coil</keyword>
<gene>
    <name evidence="3" type="ORF">FAZ15_21665</name>
</gene>
<dbReference type="GO" id="GO:0008146">
    <property type="term" value="F:sulfotransferase activity"/>
    <property type="evidence" value="ECO:0007669"/>
    <property type="project" value="TreeGrafter"/>
</dbReference>